<reference evidence="1 2" key="1">
    <citation type="submission" date="2023-08" db="EMBL/GenBank/DDBJ databases">
        <title>Black Yeasts Isolated from many extreme environments.</title>
        <authorList>
            <person name="Coleine C."/>
            <person name="Stajich J.E."/>
            <person name="Selbmann L."/>
        </authorList>
    </citation>
    <scope>NUCLEOTIDE SEQUENCE [LARGE SCALE GENOMIC DNA]</scope>
    <source>
        <strain evidence="1 2">CCFEE 5910</strain>
    </source>
</reference>
<comment type="caution">
    <text evidence="1">The sequence shown here is derived from an EMBL/GenBank/DDBJ whole genome shotgun (WGS) entry which is preliminary data.</text>
</comment>
<gene>
    <name evidence="1" type="ORF">LTR05_007513</name>
</gene>
<sequence>MNSFTTPVLEKYASSPLLSTPAEDEHIVITGNTRSWDAARKLPGFDHGWEQYAIVDDQIKNMMRPIDRLSIYNARRWLKYVSAAFAERDLSLLPVQLYPTAAQYEHQKDGIVNAVPFPHIRTRIILNPDKFLHDDFWALATTELRFLWKSNMEDGYTRNARTGLFEFTPEFHKCLNDPNCWALTSDFFDAFPEFHGEAKVFETPFVVS</sequence>
<dbReference type="EMBL" id="JAVRRJ010000008">
    <property type="protein sequence ID" value="KAK5082367.1"/>
    <property type="molecule type" value="Genomic_DNA"/>
</dbReference>
<evidence type="ECO:0000313" key="1">
    <source>
        <dbReference type="EMBL" id="KAK5082367.1"/>
    </source>
</evidence>
<protein>
    <submittedName>
        <fullName evidence="1">Uncharacterized protein</fullName>
    </submittedName>
</protein>
<keyword evidence="2" id="KW-1185">Reference proteome</keyword>
<dbReference type="Proteomes" id="UP001309876">
    <property type="component" value="Unassembled WGS sequence"/>
</dbReference>
<dbReference type="Pfam" id="PF11905">
    <property type="entry name" value="DUF3425"/>
    <property type="match status" value="1"/>
</dbReference>
<evidence type="ECO:0000313" key="2">
    <source>
        <dbReference type="Proteomes" id="UP001309876"/>
    </source>
</evidence>
<organism evidence="1 2">
    <name type="scientific">Lithohypha guttulata</name>
    <dbReference type="NCBI Taxonomy" id="1690604"/>
    <lineage>
        <taxon>Eukaryota</taxon>
        <taxon>Fungi</taxon>
        <taxon>Dikarya</taxon>
        <taxon>Ascomycota</taxon>
        <taxon>Pezizomycotina</taxon>
        <taxon>Eurotiomycetes</taxon>
        <taxon>Chaetothyriomycetidae</taxon>
        <taxon>Chaetothyriales</taxon>
        <taxon>Trichomeriaceae</taxon>
        <taxon>Lithohypha</taxon>
    </lineage>
</organism>
<name>A0AAN7SV67_9EURO</name>
<accession>A0AAN7SV67</accession>
<dbReference type="InterPro" id="IPR021833">
    <property type="entry name" value="DUF3425"/>
</dbReference>
<dbReference type="AlphaFoldDB" id="A0AAN7SV67"/>
<dbReference type="PANTHER" id="PTHR37012">
    <property type="entry name" value="B-ZIP TRANSCRIPTION FACTOR (EUROFUNG)-RELATED"/>
    <property type="match status" value="1"/>
</dbReference>
<proteinExistence type="predicted"/>
<dbReference type="PANTHER" id="PTHR37012:SF7">
    <property type="entry name" value="B-ZIP TRANSCRIPTION FACTOR (EUROFUNG)-RELATED"/>
    <property type="match status" value="1"/>
</dbReference>